<dbReference type="Proteomes" id="UP001321861">
    <property type="component" value="Chromosome"/>
</dbReference>
<keyword evidence="3" id="KW-0540">Nuclease</keyword>
<keyword evidence="2" id="KW-1277">Toxin-antitoxin system</keyword>
<sequence length="66" mass="7463">MTEIKAGDVLKMLKSNGFKELKSRTNGDHHRFTDDKGHKVTVPFTSKKDTILQDTYKSILKQAGVK</sequence>
<evidence type="ECO:0000313" key="9">
    <source>
        <dbReference type="Proteomes" id="UP001321861"/>
    </source>
</evidence>
<dbReference type="RefSeq" id="WP_425613244.1">
    <property type="nucleotide sequence ID" value="NZ_AP026802.1"/>
</dbReference>
<dbReference type="KEGG" id="xap:XA3_20010"/>
<protein>
    <recommendedName>
        <fullName evidence="10">Toxin HicA</fullName>
    </recommendedName>
</protein>
<keyword evidence="5" id="KW-0378">Hydrolase</keyword>
<evidence type="ECO:0000313" key="8">
    <source>
        <dbReference type="EMBL" id="BDR59560.1"/>
    </source>
</evidence>
<dbReference type="SUPFAM" id="SSF54786">
    <property type="entry name" value="YcfA/nrd intein domain"/>
    <property type="match status" value="1"/>
</dbReference>
<evidence type="ECO:0000256" key="1">
    <source>
        <dbReference type="ARBA" id="ARBA00006620"/>
    </source>
</evidence>
<comment type="similarity">
    <text evidence="1">Belongs to the HicA mRNA interferase family.</text>
</comment>
<accession>A0AAU9DDB0</accession>
<name>A0AAU9DDB0_9LACO</name>
<evidence type="ECO:0000256" key="2">
    <source>
        <dbReference type="ARBA" id="ARBA00022649"/>
    </source>
</evidence>
<keyword evidence="9" id="KW-1185">Reference proteome</keyword>
<keyword evidence="4" id="KW-0255">Endonuclease</keyword>
<dbReference type="AlphaFoldDB" id="A0AAU9DDB0"/>
<evidence type="ECO:0000256" key="5">
    <source>
        <dbReference type="ARBA" id="ARBA00022801"/>
    </source>
</evidence>
<dbReference type="InterPro" id="IPR038570">
    <property type="entry name" value="HicA_sf"/>
</dbReference>
<dbReference type="EMBL" id="AP026802">
    <property type="protein sequence ID" value="BDR59560.1"/>
    <property type="molecule type" value="Genomic_DNA"/>
</dbReference>
<dbReference type="InterPro" id="IPR012933">
    <property type="entry name" value="HicA_mRNA_interferase"/>
</dbReference>
<evidence type="ECO:0008006" key="10">
    <source>
        <dbReference type="Google" id="ProtNLM"/>
    </source>
</evidence>
<proteinExistence type="inferred from homology"/>
<evidence type="ECO:0000256" key="6">
    <source>
        <dbReference type="ARBA" id="ARBA00022884"/>
    </source>
</evidence>
<keyword evidence="6" id="KW-0694">RNA-binding</keyword>
<dbReference type="Gene3D" id="3.30.920.30">
    <property type="entry name" value="Hypothetical protein"/>
    <property type="match status" value="1"/>
</dbReference>
<evidence type="ECO:0000256" key="4">
    <source>
        <dbReference type="ARBA" id="ARBA00022759"/>
    </source>
</evidence>
<evidence type="ECO:0000256" key="3">
    <source>
        <dbReference type="ARBA" id="ARBA00022722"/>
    </source>
</evidence>
<dbReference type="GO" id="GO:0016787">
    <property type="term" value="F:hydrolase activity"/>
    <property type="evidence" value="ECO:0007669"/>
    <property type="project" value="UniProtKB-KW"/>
</dbReference>
<dbReference type="Pfam" id="PF07927">
    <property type="entry name" value="HicA_toxin"/>
    <property type="match status" value="1"/>
</dbReference>
<dbReference type="GO" id="GO:0004519">
    <property type="term" value="F:endonuclease activity"/>
    <property type="evidence" value="ECO:0007669"/>
    <property type="project" value="UniProtKB-KW"/>
</dbReference>
<evidence type="ECO:0000256" key="7">
    <source>
        <dbReference type="ARBA" id="ARBA00023016"/>
    </source>
</evidence>
<dbReference type="GO" id="GO:0003729">
    <property type="term" value="F:mRNA binding"/>
    <property type="evidence" value="ECO:0007669"/>
    <property type="project" value="InterPro"/>
</dbReference>
<gene>
    <name evidence="8" type="ORF">XA3_20010</name>
</gene>
<keyword evidence="7" id="KW-0346">Stress response</keyword>
<organism evidence="8 9">
    <name type="scientific">Xylocopilactobacillus apicola</name>
    <dbReference type="NCBI Taxonomy" id="2932184"/>
    <lineage>
        <taxon>Bacteria</taxon>
        <taxon>Bacillati</taxon>
        <taxon>Bacillota</taxon>
        <taxon>Bacilli</taxon>
        <taxon>Lactobacillales</taxon>
        <taxon>Lactobacillaceae</taxon>
        <taxon>Xylocopilactobacillus</taxon>
    </lineage>
</organism>
<reference evidence="8 9" key="1">
    <citation type="journal article" date="2023" name="Microbiol. Spectr.">
        <title>Symbiosis of Carpenter Bees with Uncharacterized Lactic Acid Bacteria Showing NAD Auxotrophy.</title>
        <authorList>
            <person name="Kawasaki S."/>
            <person name="Ozawa K."/>
            <person name="Mori T."/>
            <person name="Yamamoto A."/>
            <person name="Ito M."/>
            <person name="Ohkuma M."/>
            <person name="Sakamoto M."/>
            <person name="Matsutani M."/>
        </authorList>
    </citation>
    <scope>NUCLEOTIDE SEQUENCE [LARGE SCALE GENOMIC DNA]</scope>
    <source>
        <strain evidence="8 9">XA3</strain>
    </source>
</reference>